<accession>A0AAV4DVM0</accession>
<dbReference type="Proteomes" id="UP000735302">
    <property type="component" value="Unassembled WGS sequence"/>
</dbReference>
<evidence type="ECO:0000313" key="1">
    <source>
        <dbReference type="EMBL" id="GFO48128.1"/>
    </source>
</evidence>
<dbReference type="EMBL" id="BLXT01008374">
    <property type="protein sequence ID" value="GFO48128.1"/>
    <property type="molecule type" value="Genomic_DNA"/>
</dbReference>
<keyword evidence="2" id="KW-1185">Reference proteome</keyword>
<reference evidence="1 2" key="1">
    <citation type="journal article" date="2021" name="Elife">
        <title>Chloroplast acquisition without the gene transfer in kleptoplastic sea slugs, Plakobranchus ocellatus.</title>
        <authorList>
            <person name="Maeda T."/>
            <person name="Takahashi S."/>
            <person name="Yoshida T."/>
            <person name="Shimamura S."/>
            <person name="Takaki Y."/>
            <person name="Nagai Y."/>
            <person name="Toyoda A."/>
            <person name="Suzuki Y."/>
            <person name="Arimoto A."/>
            <person name="Ishii H."/>
            <person name="Satoh N."/>
            <person name="Nishiyama T."/>
            <person name="Hasebe M."/>
            <person name="Maruyama T."/>
            <person name="Minagawa J."/>
            <person name="Obokata J."/>
            <person name="Shigenobu S."/>
        </authorList>
    </citation>
    <scope>NUCLEOTIDE SEQUENCE [LARGE SCALE GENOMIC DNA]</scope>
</reference>
<proteinExistence type="predicted"/>
<comment type="caution">
    <text evidence="1">The sequence shown here is derived from an EMBL/GenBank/DDBJ whole genome shotgun (WGS) entry which is preliminary data.</text>
</comment>
<evidence type="ECO:0000313" key="2">
    <source>
        <dbReference type="Proteomes" id="UP000735302"/>
    </source>
</evidence>
<dbReference type="AlphaFoldDB" id="A0AAV4DVM0"/>
<organism evidence="1 2">
    <name type="scientific">Plakobranchus ocellatus</name>
    <dbReference type="NCBI Taxonomy" id="259542"/>
    <lineage>
        <taxon>Eukaryota</taxon>
        <taxon>Metazoa</taxon>
        <taxon>Spiralia</taxon>
        <taxon>Lophotrochozoa</taxon>
        <taxon>Mollusca</taxon>
        <taxon>Gastropoda</taxon>
        <taxon>Heterobranchia</taxon>
        <taxon>Euthyneura</taxon>
        <taxon>Panpulmonata</taxon>
        <taxon>Sacoglossa</taxon>
        <taxon>Placobranchoidea</taxon>
        <taxon>Plakobranchidae</taxon>
        <taxon>Plakobranchus</taxon>
    </lineage>
</organism>
<gene>
    <name evidence="1" type="ORF">PoB_007463300</name>
</gene>
<protein>
    <submittedName>
        <fullName evidence="1">Uncharacterized protein</fullName>
    </submittedName>
</protein>
<name>A0AAV4DVM0_9GAST</name>
<sequence length="87" mass="9895">MLRSAFRQSFAKYSFVSSNLYSTCGEDNLCWPAGRQGFRNFPRKANEPVSHTQSQPRMLGVQTGRLGMSLESLPATESYRDVHIHEQ</sequence>